<accession>A0A261EP67</accession>
<dbReference type="OrthoDB" id="9814308at2"/>
<dbReference type="AlphaFoldDB" id="A0A261EP67"/>
<evidence type="ECO:0000256" key="1">
    <source>
        <dbReference type="ARBA" id="ARBA00001946"/>
    </source>
</evidence>
<comment type="caution">
    <text evidence="4">The sequence shown here is derived from an EMBL/GenBank/DDBJ whole genome shotgun (WGS) entry which is preliminary data.</text>
</comment>
<name>A0A261EP67_9BIFI</name>
<evidence type="ECO:0000313" key="4">
    <source>
        <dbReference type="EMBL" id="OZG48649.1"/>
    </source>
</evidence>
<keyword evidence="2" id="KW-0378">Hydrolase</keyword>
<protein>
    <submittedName>
        <fullName evidence="4">ADP-ribose pyrophosphatase</fullName>
    </submittedName>
</protein>
<organism evidence="4 5">
    <name type="scientific">Bombiscardovia coagulans</name>
    <dbReference type="NCBI Taxonomy" id="686666"/>
    <lineage>
        <taxon>Bacteria</taxon>
        <taxon>Bacillati</taxon>
        <taxon>Actinomycetota</taxon>
        <taxon>Actinomycetes</taxon>
        <taxon>Bifidobacteriales</taxon>
        <taxon>Bifidobacteriaceae</taxon>
        <taxon>Bombiscardovia</taxon>
    </lineage>
</organism>
<dbReference type="EMBL" id="MWWS01000009">
    <property type="protein sequence ID" value="OZG48649.1"/>
    <property type="molecule type" value="Genomic_DNA"/>
</dbReference>
<dbReference type="PANTHER" id="PTHR43046:SF16">
    <property type="entry name" value="ADP-RIBOSE PYROPHOSPHATASE YJHB-RELATED"/>
    <property type="match status" value="1"/>
</dbReference>
<comment type="cofactor">
    <cofactor evidence="1">
        <name>Mg(2+)</name>
        <dbReference type="ChEBI" id="CHEBI:18420"/>
    </cofactor>
</comment>
<dbReference type="InterPro" id="IPR015797">
    <property type="entry name" value="NUDIX_hydrolase-like_dom_sf"/>
</dbReference>
<sequence>MATPNFILELRQQVGHQLLWLIGITAYVQREDGRILLGRRADSGKWALVSGINEPGEQPADTTVREVKEETGVDITVTDLVGIKSSQNVIICKNGDETQYMDIFFLCKPDPSGNIEPFVGDDESLEVGWFSPAQLPEPLAESTVERLSIVQQYIDNANGGDTHALFYGGLSDCNNSEQPTTEK</sequence>
<evidence type="ECO:0000256" key="2">
    <source>
        <dbReference type="ARBA" id="ARBA00022801"/>
    </source>
</evidence>
<dbReference type="PROSITE" id="PS51462">
    <property type="entry name" value="NUDIX"/>
    <property type="match status" value="1"/>
</dbReference>
<dbReference type="GO" id="GO:0016787">
    <property type="term" value="F:hydrolase activity"/>
    <property type="evidence" value="ECO:0007669"/>
    <property type="project" value="UniProtKB-KW"/>
</dbReference>
<dbReference type="Gene3D" id="3.90.79.10">
    <property type="entry name" value="Nucleoside Triphosphate Pyrophosphohydrolase"/>
    <property type="match status" value="1"/>
</dbReference>
<feature type="domain" description="Nudix hydrolase" evidence="3">
    <location>
        <begin position="19"/>
        <end position="153"/>
    </location>
</feature>
<dbReference type="Pfam" id="PF00293">
    <property type="entry name" value="NUDIX"/>
    <property type="match status" value="1"/>
</dbReference>
<dbReference type="CDD" id="cd18879">
    <property type="entry name" value="NUDIX_Hydrolase"/>
    <property type="match status" value="1"/>
</dbReference>
<proteinExistence type="predicted"/>
<dbReference type="PANTHER" id="PTHR43046">
    <property type="entry name" value="GDP-MANNOSE MANNOSYL HYDROLASE"/>
    <property type="match status" value="1"/>
</dbReference>
<dbReference type="Proteomes" id="UP000216004">
    <property type="component" value="Unassembled WGS sequence"/>
</dbReference>
<dbReference type="SUPFAM" id="SSF55811">
    <property type="entry name" value="Nudix"/>
    <property type="match status" value="1"/>
</dbReference>
<dbReference type="RefSeq" id="WP_094723538.1">
    <property type="nucleotide sequence ID" value="NZ_MWWS01000009.1"/>
</dbReference>
<gene>
    <name evidence="4" type="ORF">BOCO_1345</name>
</gene>
<evidence type="ECO:0000259" key="3">
    <source>
        <dbReference type="PROSITE" id="PS51462"/>
    </source>
</evidence>
<evidence type="ECO:0000313" key="5">
    <source>
        <dbReference type="Proteomes" id="UP000216004"/>
    </source>
</evidence>
<reference evidence="4 5" key="1">
    <citation type="journal article" date="2017" name="BMC Genomics">
        <title>Comparative genomic and phylogenomic analyses of the Bifidobacteriaceae family.</title>
        <authorList>
            <person name="Lugli G.A."/>
            <person name="Milani C."/>
            <person name="Turroni F."/>
            <person name="Duranti S."/>
            <person name="Mancabelli L."/>
            <person name="Mangifesta M."/>
            <person name="Ferrario C."/>
            <person name="Modesto M."/>
            <person name="Mattarelli P."/>
            <person name="Jiri K."/>
            <person name="van Sinderen D."/>
            <person name="Ventura M."/>
        </authorList>
    </citation>
    <scope>NUCLEOTIDE SEQUENCE [LARGE SCALE GENOMIC DNA]</scope>
    <source>
        <strain evidence="4 5">DSM 22924</strain>
    </source>
</reference>
<dbReference type="InterPro" id="IPR000086">
    <property type="entry name" value="NUDIX_hydrolase_dom"/>
</dbReference>
<keyword evidence="5" id="KW-1185">Reference proteome</keyword>